<dbReference type="InterPro" id="IPR036291">
    <property type="entry name" value="NAD(P)-bd_dom_sf"/>
</dbReference>
<comment type="caution">
    <text evidence="2">The sequence shown here is derived from an EMBL/GenBank/DDBJ whole genome shotgun (WGS) entry which is preliminary data.</text>
</comment>
<dbReference type="InterPro" id="IPR001509">
    <property type="entry name" value="Epimerase_deHydtase"/>
</dbReference>
<reference evidence="2 3" key="1">
    <citation type="submission" date="2021-01" db="EMBL/GenBank/DDBJ databases">
        <title>Sequencing the genomes of 1000 actinobacteria strains.</title>
        <authorList>
            <person name="Klenk H.-P."/>
        </authorList>
    </citation>
    <scope>NUCLEOTIDE SEQUENCE [LARGE SCALE GENOMIC DNA]</scope>
    <source>
        <strain evidence="2 3">DSM 18662</strain>
    </source>
</reference>
<dbReference type="SUPFAM" id="SSF51735">
    <property type="entry name" value="NAD(P)-binding Rossmann-fold domains"/>
    <property type="match status" value="1"/>
</dbReference>
<evidence type="ECO:0000313" key="2">
    <source>
        <dbReference type="EMBL" id="MBM7800446.1"/>
    </source>
</evidence>
<dbReference type="Pfam" id="PF01370">
    <property type="entry name" value="Epimerase"/>
    <property type="match status" value="1"/>
</dbReference>
<name>A0ABS2RQK5_9ACTN</name>
<dbReference type="Gene3D" id="3.40.50.720">
    <property type="entry name" value="NAD(P)-binding Rossmann-like Domain"/>
    <property type="match status" value="1"/>
</dbReference>
<gene>
    <name evidence="2" type="ORF">JOE57_003367</name>
</gene>
<accession>A0ABS2RQK5</accession>
<keyword evidence="3" id="KW-1185">Reference proteome</keyword>
<proteinExistence type="predicted"/>
<dbReference type="PANTHER" id="PTHR43245">
    <property type="entry name" value="BIFUNCTIONAL POLYMYXIN RESISTANCE PROTEIN ARNA"/>
    <property type="match status" value="1"/>
</dbReference>
<protein>
    <submittedName>
        <fullName evidence="2">Nucleoside-diphosphate-sugar epimerase</fullName>
    </submittedName>
</protein>
<dbReference type="InterPro" id="IPR050177">
    <property type="entry name" value="Lipid_A_modif_metabolic_enz"/>
</dbReference>
<organism evidence="2 3">
    <name type="scientific">Microlunatus panaciterrae</name>
    <dbReference type="NCBI Taxonomy" id="400768"/>
    <lineage>
        <taxon>Bacteria</taxon>
        <taxon>Bacillati</taxon>
        <taxon>Actinomycetota</taxon>
        <taxon>Actinomycetes</taxon>
        <taxon>Propionibacteriales</taxon>
        <taxon>Propionibacteriaceae</taxon>
        <taxon>Microlunatus</taxon>
    </lineage>
</organism>
<dbReference type="RefSeq" id="WP_204919759.1">
    <property type="nucleotide sequence ID" value="NZ_BAAAQP010000003.1"/>
</dbReference>
<feature type="domain" description="NAD-dependent epimerase/dehydratase" evidence="1">
    <location>
        <begin position="3"/>
        <end position="219"/>
    </location>
</feature>
<evidence type="ECO:0000259" key="1">
    <source>
        <dbReference type="Pfam" id="PF01370"/>
    </source>
</evidence>
<dbReference type="Proteomes" id="UP000704762">
    <property type="component" value="Unassembled WGS sequence"/>
</dbReference>
<dbReference type="EMBL" id="JAFBCF010000001">
    <property type="protein sequence ID" value="MBM7800446.1"/>
    <property type="molecule type" value="Genomic_DNA"/>
</dbReference>
<sequence length="324" mass="35365">MRIVMIGATGHVGSYLVPRLVNAGHQVLAVSRGQREPYHPDPAWDRVERLQIDRTAEEDSGTFGRRIADLEAEVVIDMVCFTAKSAGQLVEGLRGRVRQLLHCGTIWVHGLSTVLPMREDDPKTPIGDYGTNKLAIEELLLAETRSGGLASTIIHPGHISGPGWPVINPVGNLDPAVWTTLATGQSLLVPGLGAETMHHVHADDVAQLFQLALEKPDAALGESFHAVSERALTVRGYAEAAARWFGQHAQLEQVSWEEFRRRTDDQHAAASWDHLSRSQVASIDKARRLLGYQPAYSSDEAAREAVTWLVEAGQLDLGPRGALL</sequence>
<evidence type="ECO:0000313" key="3">
    <source>
        <dbReference type="Proteomes" id="UP000704762"/>
    </source>
</evidence>